<organism evidence="1 2">
    <name type="scientific">[Eubacterium] siraeum DSM 15702</name>
    <dbReference type="NCBI Taxonomy" id="428128"/>
    <lineage>
        <taxon>Bacteria</taxon>
        <taxon>Bacillati</taxon>
        <taxon>Bacillota</taxon>
        <taxon>Clostridia</taxon>
        <taxon>Eubacteriales</taxon>
        <taxon>Oscillospiraceae</taxon>
        <taxon>Oscillospiraceae incertae sedis</taxon>
    </lineage>
</organism>
<evidence type="ECO:0000313" key="1">
    <source>
        <dbReference type="EMBL" id="EDS00878.1"/>
    </source>
</evidence>
<dbReference type="InterPro" id="IPR027417">
    <property type="entry name" value="P-loop_NTPase"/>
</dbReference>
<dbReference type="Proteomes" id="UP000005326">
    <property type="component" value="Unassembled WGS sequence"/>
</dbReference>
<proteinExistence type="predicted"/>
<accession>B0MMY9</accession>
<dbReference type="Pfam" id="PF13189">
    <property type="entry name" value="Cytidylate_kin2"/>
    <property type="match status" value="1"/>
</dbReference>
<name>B0MMY9_9FIRM</name>
<comment type="caution">
    <text evidence="1">The sequence shown here is derived from an EMBL/GenBank/DDBJ whole genome shotgun (WGS) entry which is preliminary data.</text>
</comment>
<reference evidence="1" key="1">
    <citation type="submission" date="2007-10" db="EMBL/GenBank/DDBJ databases">
        <authorList>
            <person name="Fulton L."/>
            <person name="Clifton S."/>
            <person name="Fulton B."/>
            <person name="Xu J."/>
            <person name="Minx P."/>
            <person name="Pepin K.H."/>
            <person name="Johnson M."/>
            <person name="Thiruvilangam P."/>
            <person name="Bhonagiri V."/>
            <person name="Nash W.E."/>
            <person name="Mardis E.R."/>
            <person name="Wilson R.K."/>
        </authorList>
    </citation>
    <scope>NUCLEOTIDE SEQUENCE [LARGE SCALE GENOMIC DNA]</scope>
    <source>
        <strain evidence="1">DSM 15702</strain>
    </source>
</reference>
<dbReference type="AlphaFoldDB" id="B0MMY9"/>
<reference evidence="1" key="2">
    <citation type="submission" date="2014-06" db="EMBL/GenBank/DDBJ databases">
        <title>Draft genome sequence of Eubacterium siraeum (DSM 15702).</title>
        <authorList>
            <person name="Sudarsanam P."/>
            <person name="Ley R."/>
            <person name="Guruge J."/>
            <person name="Turnbaugh P.J."/>
            <person name="Mahowald M."/>
            <person name="Liep D."/>
            <person name="Gordon J."/>
        </authorList>
    </citation>
    <scope>NUCLEOTIDE SEQUENCE</scope>
    <source>
        <strain evidence="1">DSM 15702</strain>
    </source>
</reference>
<dbReference type="SUPFAM" id="SSF52540">
    <property type="entry name" value="P-loop containing nucleoside triphosphate hydrolases"/>
    <property type="match status" value="1"/>
</dbReference>
<evidence type="ECO:0008006" key="3">
    <source>
        <dbReference type="Google" id="ProtNLM"/>
    </source>
</evidence>
<protein>
    <recommendedName>
        <fullName evidence="3">Cytidylate kinase</fullName>
    </recommendedName>
</protein>
<dbReference type="EMBL" id="ABCA03000044">
    <property type="protein sequence ID" value="EDS00878.1"/>
    <property type="molecule type" value="Genomic_DNA"/>
</dbReference>
<evidence type="ECO:0000313" key="2">
    <source>
        <dbReference type="Proteomes" id="UP000005326"/>
    </source>
</evidence>
<dbReference type="Gene3D" id="3.40.50.300">
    <property type="entry name" value="P-loop containing nucleotide triphosphate hydrolases"/>
    <property type="match status" value="1"/>
</dbReference>
<keyword evidence="2" id="KW-1185">Reference proteome</keyword>
<sequence length="195" mass="22099">MIMGKIITISRQYGSGGSEIGRKVAKALSIPYYDRTIIDVTAKESGFDPKYIERAEQTTTTSFLYNLAINGMYTQPLTDQLFSAECRVIKALADKGQCVIVGRCADYVLREQYSTFDVFVHSTDDFRCGRICEHDNISKDEALSIIRQKDKARRRHYKYYTERNWGESLNYDLCINTATCGIDEAAEIIAKLAGK</sequence>
<gene>
    <name evidence="1" type="ORF">EUBSIR_01160</name>
</gene>